<keyword evidence="1" id="KW-0812">Transmembrane</keyword>
<feature type="transmembrane region" description="Helical" evidence="1">
    <location>
        <begin position="67"/>
        <end position="87"/>
    </location>
</feature>
<protein>
    <submittedName>
        <fullName evidence="2">Abc superfamily atp binding cassette transporter, membrane protein</fullName>
    </submittedName>
</protein>
<feature type="transmembrane region" description="Helical" evidence="1">
    <location>
        <begin position="390"/>
        <end position="409"/>
    </location>
</feature>
<dbReference type="Proteomes" id="UP000051686">
    <property type="component" value="Unassembled WGS sequence"/>
</dbReference>
<keyword evidence="1" id="KW-1133">Transmembrane helix</keyword>
<feature type="transmembrane region" description="Helical" evidence="1">
    <location>
        <begin position="301"/>
        <end position="317"/>
    </location>
</feature>
<organism evidence="2 3">
    <name type="scientific">Liquorilactobacillus oeni DSM 19972</name>
    <dbReference type="NCBI Taxonomy" id="1423777"/>
    <lineage>
        <taxon>Bacteria</taxon>
        <taxon>Bacillati</taxon>
        <taxon>Bacillota</taxon>
        <taxon>Bacilli</taxon>
        <taxon>Lactobacillales</taxon>
        <taxon>Lactobacillaceae</taxon>
        <taxon>Liquorilactobacillus</taxon>
    </lineage>
</organism>
<dbReference type="PATRIC" id="fig|1423777.3.peg.570"/>
<feature type="transmembrane region" description="Helical" evidence="1">
    <location>
        <begin position="143"/>
        <end position="160"/>
    </location>
</feature>
<keyword evidence="3" id="KW-1185">Reference proteome</keyword>
<dbReference type="OrthoDB" id="9815466at2"/>
<keyword evidence="1" id="KW-0472">Membrane</keyword>
<accession>A0A0R1MMG3</accession>
<feature type="transmembrane region" description="Helical" evidence="1">
    <location>
        <begin position="362"/>
        <end position="383"/>
    </location>
</feature>
<feature type="transmembrane region" description="Helical" evidence="1">
    <location>
        <begin position="244"/>
        <end position="264"/>
    </location>
</feature>
<name>A0A0R1MMG3_9LACO</name>
<feature type="transmembrane region" description="Helical" evidence="1">
    <location>
        <begin position="415"/>
        <end position="435"/>
    </location>
</feature>
<reference evidence="2 3" key="1">
    <citation type="journal article" date="2015" name="Genome Announc.">
        <title>Expanding the biotechnology potential of lactobacilli through comparative genomics of 213 strains and associated genera.</title>
        <authorList>
            <person name="Sun Z."/>
            <person name="Harris H.M."/>
            <person name="McCann A."/>
            <person name="Guo C."/>
            <person name="Argimon S."/>
            <person name="Zhang W."/>
            <person name="Yang X."/>
            <person name="Jeffery I.B."/>
            <person name="Cooney J.C."/>
            <person name="Kagawa T.F."/>
            <person name="Liu W."/>
            <person name="Song Y."/>
            <person name="Salvetti E."/>
            <person name="Wrobel A."/>
            <person name="Rasinkangas P."/>
            <person name="Parkhill J."/>
            <person name="Rea M.C."/>
            <person name="O'Sullivan O."/>
            <person name="Ritari J."/>
            <person name="Douillard F.P."/>
            <person name="Paul Ross R."/>
            <person name="Yang R."/>
            <person name="Briner A.E."/>
            <person name="Felis G.E."/>
            <person name="de Vos W.M."/>
            <person name="Barrangou R."/>
            <person name="Klaenhammer T.R."/>
            <person name="Caufield P.W."/>
            <person name="Cui Y."/>
            <person name="Zhang H."/>
            <person name="O'Toole P.W."/>
        </authorList>
    </citation>
    <scope>NUCLEOTIDE SEQUENCE [LARGE SCALE GENOMIC DNA]</scope>
    <source>
        <strain evidence="2 3">DSM 19972</strain>
    </source>
</reference>
<feature type="transmembrane region" description="Helical" evidence="1">
    <location>
        <begin position="442"/>
        <end position="461"/>
    </location>
</feature>
<dbReference type="EMBL" id="AZEH01000020">
    <property type="protein sequence ID" value="KRL05795.1"/>
    <property type="molecule type" value="Genomic_DNA"/>
</dbReference>
<evidence type="ECO:0000313" key="3">
    <source>
        <dbReference type="Proteomes" id="UP000051686"/>
    </source>
</evidence>
<dbReference type="AlphaFoldDB" id="A0A0R1MMG3"/>
<evidence type="ECO:0000313" key="2">
    <source>
        <dbReference type="EMBL" id="KRL05795.1"/>
    </source>
</evidence>
<feature type="transmembrane region" description="Helical" evidence="1">
    <location>
        <begin position="329"/>
        <end position="350"/>
    </location>
</feature>
<feature type="transmembrane region" description="Helical" evidence="1">
    <location>
        <begin position="12"/>
        <end position="30"/>
    </location>
</feature>
<comment type="caution">
    <text evidence="2">The sequence shown here is derived from an EMBL/GenBank/DDBJ whole genome shotgun (WGS) entry which is preliminary data.</text>
</comment>
<dbReference type="PANTHER" id="PTHR38454:SF1">
    <property type="entry name" value="INTEGRAL MEMBRANE PROTEIN"/>
    <property type="match status" value="1"/>
</dbReference>
<dbReference type="STRING" id="1423777.FD46_GL000551"/>
<feature type="transmembrane region" description="Helical" evidence="1">
    <location>
        <begin position="206"/>
        <end position="224"/>
    </location>
</feature>
<dbReference type="RefSeq" id="WP_057895527.1">
    <property type="nucleotide sequence ID" value="NZ_AZEH01000020.1"/>
</dbReference>
<dbReference type="PANTHER" id="PTHR38454">
    <property type="entry name" value="INTEGRAL MEMBRANE PROTEIN-RELATED"/>
    <property type="match status" value="1"/>
</dbReference>
<gene>
    <name evidence="2" type="ORF">FD46_GL000551</name>
</gene>
<dbReference type="InterPro" id="IPR018580">
    <property type="entry name" value="Uncharacterised_YfhO"/>
</dbReference>
<evidence type="ECO:0000256" key="1">
    <source>
        <dbReference type="SAM" id="Phobius"/>
    </source>
</evidence>
<dbReference type="Pfam" id="PF09586">
    <property type="entry name" value="YfhO"/>
    <property type="match status" value="1"/>
</dbReference>
<sequence>MIRDFFKGKAVYFLSSLTPVAVFLFLHYLVGIQPFGNYTMSNGDMTNQYLALISYFRENFNHLSSLLYSYQLSLGGSFFPVWTYYLFSPINLFAKLFPSEQMPFFYEINALFNVGLSGLTMALLLYNSTYLNARVRYSDRTRKIYIAVFSTAFSLMNFFFMYYRCIFWFNSIALMPLIILGFERMLDNKGNVLYWASLSFAIISNYYIGIMLVLYLFILSIFWLIREFLIGKDTVVILKNSVKLLLMTLFSLMISAMVLIPSIISQNSVSKVPFNYKFEYLYKPIQIIGALFSQSKEQNTPIIYSCLLVTILLFCYLRNRLTSSLDRGLTISFLVVLLASTWLNTLYMMWHAFTMPNGFPNRESFCVVFTLVVIGYQTLGMIYNQKDKAIRIPFWLLLFALLAVVQLQSGKVLSGVNFLINLGGMALFCLLIWLVKLGKKPLIVAWLILGFVLADIIFSNFQVLRKSALSSTQSQAYATVVKQTNRALKKLHQKDDSFYRLGSATEMNANDPLQFNYRGISNYVSQQSTENTNFLSAAGYYQKHGWIRWARYNNGSTLFMDSILGIKYVLAANGNDFNQALEKTNNALKAQNTKPALQYKHSYFRDGSISVYKNETYFPLAFPVNEKINQFKLSYDSLGNPFEEQNELWKAMFSARTALYSTQRYQKQITPKSADIKVRASKSGLVYLYLPTNQWEMNIPGVKVWTNGKYTTTLFKNAEAENGIICLGKFQKGDIVQIKLEPVNNNSIKKVQLLMPLVAVERTALLKQVRQQVSKQVKVVKLKGNQIVFKTNAQFKGGKIFLSVPYDKGWSTNIGSKTLISKAAGHLMTVSVPAGRHRVFLKYEVAGLRSGILISLLGLVLAVVTSGFFYFQKLKRTSSRK</sequence>
<proteinExistence type="predicted"/>
<feature type="transmembrane region" description="Helical" evidence="1">
    <location>
        <begin position="108"/>
        <end position="131"/>
    </location>
</feature>
<feature type="transmembrane region" description="Helical" evidence="1">
    <location>
        <begin position="852"/>
        <end position="871"/>
    </location>
</feature>